<dbReference type="EMBL" id="JACVVK020000109">
    <property type="protein sequence ID" value="KAK7491870.1"/>
    <property type="molecule type" value="Genomic_DNA"/>
</dbReference>
<evidence type="ECO:0000313" key="2">
    <source>
        <dbReference type="Proteomes" id="UP001519460"/>
    </source>
</evidence>
<keyword evidence="2" id="KW-1185">Reference proteome</keyword>
<dbReference type="Proteomes" id="UP001519460">
    <property type="component" value="Unassembled WGS sequence"/>
</dbReference>
<name>A0ABD0KXG6_9CAEN</name>
<proteinExistence type="predicted"/>
<dbReference type="AlphaFoldDB" id="A0ABD0KXG6"/>
<evidence type="ECO:0000313" key="1">
    <source>
        <dbReference type="EMBL" id="KAK7491870.1"/>
    </source>
</evidence>
<organism evidence="1 2">
    <name type="scientific">Batillaria attramentaria</name>
    <dbReference type="NCBI Taxonomy" id="370345"/>
    <lineage>
        <taxon>Eukaryota</taxon>
        <taxon>Metazoa</taxon>
        <taxon>Spiralia</taxon>
        <taxon>Lophotrochozoa</taxon>
        <taxon>Mollusca</taxon>
        <taxon>Gastropoda</taxon>
        <taxon>Caenogastropoda</taxon>
        <taxon>Sorbeoconcha</taxon>
        <taxon>Cerithioidea</taxon>
        <taxon>Batillariidae</taxon>
        <taxon>Batillaria</taxon>
    </lineage>
</organism>
<reference evidence="1 2" key="1">
    <citation type="journal article" date="2023" name="Sci. Data">
        <title>Genome assembly of the Korean intertidal mud-creeper Batillaria attramentaria.</title>
        <authorList>
            <person name="Patra A.K."/>
            <person name="Ho P.T."/>
            <person name="Jun S."/>
            <person name="Lee S.J."/>
            <person name="Kim Y."/>
            <person name="Won Y.J."/>
        </authorList>
    </citation>
    <scope>NUCLEOTIDE SEQUENCE [LARGE SCALE GENOMIC DNA]</scope>
    <source>
        <strain evidence="1">Wonlab-2016</strain>
    </source>
</reference>
<gene>
    <name evidence="1" type="ORF">BaRGS_00016889</name>
</gene>
<sequence length="124" mass="13812">MQLRESHRGTPRRERSIIAIRDDGGWSGLARIRPRFTFHHVLPRRSEGSTRGAVCARGIKPCTYIHMARQGAQRVNMLSVECLPGAARVFVNIANEAGEWSGGGLHTPWTQSTIKLETVINLKP</sequence>
<comment type="caution">
    <text evidence="1">The sequence shown here is derived from an EMBL/GenBank/DDBJ whole genome shotgun (WGS) entry which is preliminary data.</text>
</comment>
<accession>A0ABD0KXG6</accession>
<protein>
    <submittedName>
        <fullName evidence="1">Uncharacterized protein</fullName>
    </submittedName>
</protein>